<dbReference type="SUPFAM" id="SSF53474">
    <property type="entry name" value="alpha/beta-Hydrolases"/>
    <property type="match status" value="1"/>
</dbReference>
<dbReference type="InterPro" id="IPR029058">
    <property type="entry name" value="AB_hydrolase_fold"/>
</dbReference>
<keyword evidence="2 4" id="KW-0378">Hydrolase</keyword>
<evidence type="ECO:0000259" key="3">
    <source>
        <dbReference type="Pfam" id="PF00561"/>
    </source>
</evidence>
<accession>A0ABN7AZB3</accession>
<evidence type="ECO:0000313" key="5">
    <source>
        <dbReference type="Proteomes" id="UP001307889"/>
    </source>
</evidence>
<dbReference type="Gene3D" id="3.40.50.1820">
    <property type="entry name" value="alpha/beta hydrolase"/>
    <property type="match status" value="1"/>
</dbReference>
<evidence type="ECO:0000256" key="2">
    <source>
        <dbReference type="ARBA" id="ARBA00022801"/>
    </source>
</evidence>
<proteinExistence type="inferred from homology"/>
<name>A0ABN7AZB3_9HEMI</name>
<dbReference type="Pfam" id="PF00561">
    <property type="entry name" value="Abhydrolase_1"/>
    <property type="match status" value="1"/>
</dbReference>
<dbReference type="PANTHER" id="PTHR43798">
    <property type="entry name" value="MONOACYLGLYCEROL LIPASE"/>
    <property type="match status" value="1"/>
</dbReference>
<dbReference type="EMBL" id="AP028915">
    <property type="protein sequence ID" value="BES96737.1"/>
    <property type="molecule type" value="Genomic_DNA"/>
</dbReference>
<dbReference type="InterPro" id="IPR050266">
    <property type="entry name" value="AB_hydrolase_sf"/>
</dbReference>
<evidence type="ECO:0000256" key="1">
    <source>
        <dbReference type="ARBA" id="ARBA00008645"/>
    </source>
</evidence>
<protein>
    <submittedName>
        <fullName evidence="4">Valacyclovir hydrolase</fullName>
    </submittedName>
</protein>
<reference evidence="4 5" key="1">
    <citation type="submission" date="2023-09" db="EMBL/GenBank/DDBJ databases">
        <title>Nesidiocoris tenuis whole genome shotgun sequence.</title>
        <authorList>
            <person name="Shibata T."/>
            <person name="Shimoda M."/>
            <person name="Kobayashi T."/>
            <person name="Uehara T."/>
        </authorList>
    </citation>
    <scope>NUCLEOTIDE SEQUENCE [LARGE SCALE GENOMIC DNA]</scope>
    <source>
        <strain evidence="4 5">Japan</strain>
    </source>
</reference>
<organism evidence="4 5">
    <name type="scientific">Nesidiocoris tenuis</name>
    <dbReference type="NCBI Taxonomy" id="355587"/>
    <lineage>
        <taxon>Eukaryota</taxon>
        <taxon>Metazoa</taxon>
        <taxon>Ecdysozoa</taxon>
        <taxon>Arthropoda</taxon>
        <taxon>Hexapoda</taxon>
        <taxon>Insecta</taxon>
        <taxon>Pterygota</taxon>
        <taxon>Neoptera</taxon>
        <taxon>Paraneoptera</taxon>
        <taxon>Hemiptera</taxon>
        <taxon>Heteroptera</taxon>
        <taxon>Panheteroptera</taxon>
        <taxon>Cimicomorpha</taxon>
        <taxon>Miridae</taxon>
        <taxon>Dicyphina</taxon>
        <taxon>Nesidiocoris</taxon>
    </lineage>
</organism>
<feature type="domain" description="AB hydrolase-1" evidence="3">
    <location>
        <begin position="29"/>
        <end position="148"/>
    </location>
</feature>
<evidence type="ECO:0000313" key="4">
    <source>
        <dbReference type="EMBL" id="BES96737.1"/>
    </source>
</evidence>
<gene>
    <name evidence="4" type="ORF">NTJ_09550</name>
</gene>
<keyword evidence="5" id="KW-1185">Reference proteome</keyword>
<dbReference type="Proteomes" id="UP001307889">
    <property type="component" value="Chromosome 7"/>
</dbReference>
<dbReference type="InterPro" id="IPR000073">
    <property type="entry name" value="AB_hydrolase_1"/>
</dbReference>
<comment type="similarity">
    <text evidence="1">Belongs to the AB hydrolase superfamily.</text>
</comment>
<dbReference type="PANTHER" id="PTHR43798:SF14">
    <property type="entry name" value="SERINE HYDROLASE-LIKE PROTEIN DDB_G0286239"/>
    <property type="match status" value="1"/>
</dbReference>
<dbReference type="PRINTS" id="PR00111">
    <property type="entry name" value="ABHYDROLASE"/>
</dbReference>
<dbReference type="GO" id="GO:0016787">
    <property type="term" value="F:hydrolase activity"/>
    <property type="evidence" value="ECO:0007669"/>
    <property type="project" value="UniProtKB-KW"/>
</dbReference>
<sequence length="320" mass="35748">MGSSFEEIEIPVPWGTIHGKWWGPRDVQPILFIHGWQDNAGTFDPLVELLPKELSYLCVDLPGHGLSSPYPSGMFYYIFWDGLLVARRIVKHFGWAKVSIVGHSLGGAVGFMYASVFPDEVDKLVSLDIACPRVSKPETLQNNYSKLIDTFLKYETLPPSSHPCYGPEEMLNIAEAGYKGSVGKKGLEILMKRGMKRAPQSSNRYFFSRDVRLKVSGLAMPSLDIVMEMAQKITCHYMNIKAKDGLKMESPEVYTNVLSVLEKTCKTFNFHEVHGTHHVHLNDPGKLADKISTFLLSDRSPRTPNLPKVNGVESSSSVSN</sequence>